<evidence type="ECO:0000313" key="3">
    <source>
        <dbReference type="Proteomes" id="UP000273778"/>
    </source>
</evidence>
<dbReference type="Proteomes" id="UP000273778">
    <property type="component" value="Chromosome"/>
</dbReference>
<gene>
    <name evidence="2" type="ORF">EGC77_09045</name>
    <name evidence="1" type="ORF">EGC80_07320</name>
</gene>
<evidence type="ECO:0000313" key="2">
    <source>
        <dbReference type="EMBL" id="RPA33463.1"/>
    </source>
</evidence>
<dbReference type="EMBL" id="CP034073">
    <property type="protein sequence ID" value="AZG34746.1"/>
    <property type="molecule type" value="Genomic_DNA"/>
</dbReference>
<reference evidence="4" key="2">
    <citation type="submission" date="2018-11" db="EMBL/GenBank/DDBJ databases">
        <title>Shewanella sp. R106.</title>
        <authorList>
            <person name="Hwang Y.J."/>
            <person name="Hwang C.Y."/>
        </authorList>
    </citation>
    <scope>NUCLEOTIDE SEQUENCE [LARGE SCALE GENOMIC DNA]</scope>
    <source>
        <strain evidence="4">R106</strain>
    </source>
</reference>
<sequence>MFSFNPRGENLRALEQNILKFRAFEMVMILFYVEEIKSIALRTIKVTDKWNNLLSNKEERFPDNTKKIYKKLWKLLVTENILSTEEKDDIESIIDYRNDIAHSIEELVFDLNVDSYSKSHVKFAGKKYEHGVLERLKKYKELMYKRFSGKYVFEINMKSVLFAQAERTYLIELAKIDKKIRRLLELRKVENKKIECEVKQLNELDITKLQPWHPKNFRPNRQLSPQGIKCMHMLFSLNVSNITVSYLMRISLKSISKRKRIWLK</sequence>
<reference evidence="2" key="3">
    <citation type="submission" date="2018-11" db="EMBL/GenBank/DDBJ databases">
        <authorList>
            <person name="Hwang Y.J."/>
            <person name="Hwang C.Y."/>
        </authorList>
    </citation>
    <scope>NUCLEOTIDE SEQUENCE</scope>
    <source>
        <strain evidence="2">R106</strain>
    </source>
</reference>
<evidence type="ECO:0000313" key="1">
    <source>
        <dbReference type="EMBL" id="AZG34746.1"/>
    </source>
</evidence>
<dbReference type="Proteomes" id="UP000278855">
    <property type="component" value="Unassembled WGS sequence"/>
</dbReference>
<keyword evidence="3" id="KW-1185">Reference proteome</keyword>
<dbReference type="AlphaFoldDB" id="A0A3N4E5V5"/>
<protein>
    <submittedName>
        <fullName evidence="2">Uncharacterized protein</fullName>
    </submittedName>
</protein>
<dbReference type="OrthoDB" id="7551047at2"/>
<dbReference type="RefSeq" id="WP_124012569.1">
    <property type="nucleotide sequence ID" value="NZ_CP034073.1"/>
</dbReference>
<organism evidence="2 4">
    <name type="scientific">Shewanella psychromarinicola</name>
    <dbReference type="NCBI Taxonomy" id="2487742"/>
    <lineage>
        <taxon>Bacteria</taxon>
        <taxon>Pseudomonadati</taxon>
        <taxon>Pseudomonadota</taxon>
        <taxon>Gammaproteobacteria</taxon>
        <taxon>Alteromonadales</taxon>
        <taxon>Shewanellaceae</taxon>
        <taxon>Shewanella</taxon>
    </lineage>
</organism>
<evidence type="ECO:0000313" key="4">
    <source>
        <dbReference type="Proteomes" id="UP000278855"/>
    </source>
</evidence>
<reference evidence="1 3" key="1">
    <citation type="submission" date="2018-11" db="EMBL/GenBank/DDBJ databases">
        <title>Shewanella sp. M2.</title>
        <authorList>
            <person name="Hwang Y.J."/>
            <person name="Hwang C.Y."/>
        </authorList>
    </citation>
    <scope>NUCLEOTIDE SEQUENCE [LARGE SCALE GENOMIC DNA]</scope>
    <source>
        <strain evidence="1 3">M2</strain>
    </source>
</reference>
<dbReference type="KEGG" id="spsr:EGC80_07320"/>
<accession>A0A3N4E5V5</accession>
<dbReference type="EMBL" id="RKKB01000002">
    <property type="protein sequence ID" value="RPA33463.1"/>
    <property type="molecule type" value="Genomic_DNA"/>
</dbReference>
<proteinExistence type="predicted"/>
<name>A0A3N4E5V5_9GAMM</name>